<keyword evidence="3" id="KW-1185">Reference proteome</keyword>
<evidence type="ECO:0000313" key="1">
    <source>
        <dbReference type="EMBL" id="PLW30634.1"/>
    </source>
</evidence>
<sequence length="262" mass="29893">MSDITLILAEMKAQGNEDRVRRDRNDARSRRKADLDEQTCVTAIVGAVTRRFRPEDIQKPDGSNIRQWECMLRLHAAERFQDPHYFLGNDKAIIDPSDKMIAQGIINSSISSDLTYVILDFASFFDIYKHLISKFRVVNRAAQLQLWNEFLAVDPAKLSTTAALYKKLNHIGNAFHKKGLVLSWEVMTGLIIHNNLRDSLCQSVDQKVELFMESHNYQVPTYTTNCDQQCLNVTSDVEPTCPTPPKSFGVYQSGRYWGMTLA</sequence>
<dbReference type="OrthoDB" id="2507272at2759"/>
<comment type="caution">
    <text evidence="2">The sequence shown here is derived from an EMBL/GenBank/DDBJ whole genome shotgun (WGS) entry which is preliminary data.</text>
</comment>
<dbReference type="Proteomes" id="UP000235388">
    <property type="component" value="Unassembled WGS sequence"/>
</dbReference>
<evidence type="ECO:0000313" key="3">
    <source>
        <dbReference type="Proteomes" id="UP000235388"/>
    </source>
</evidence>
<gene>
    <name evidence="2" type="ORF">PCANC_15193</name>
    <name evidence="1" type="ORF">PCASD_17759</name>
</gene>
<protein>
    <submittedName>
        <fullName evidence="2">Uncharacterized protein</fullName>
    </submittedName>
</protein>
<proteinExistence type="predicted"/>
<evidence type="ECO:0000313" key="4">
    <source>
        <dbReference type="Proteomes" id="UP000235392"/>
    </source>
</evidence>
<dbReference type="Proteomes" id="UP000235392">
    <property type="component" value="Unassembled WGS sequence"/>
</dbReference>
<dbReference type="STRING" id="200324.A0A2N5UFB5"/>
<reference evidence="3 4" key="1">
    <citation type="submission" date="2017-11" db="EMBL/GenBank/DDBJ databases">
        <title>De novo assembly and phasing of dikaryotic genomes from two isolates of Puccinia coronata f. sp. avenae, the causal agent of oat crown rust.</title>
        <authorList>
            <person name="Miller M.E."/>
            <person name="Zhang Y."/>
            <person name="Omidvar V."/>
            <person name="Sperschneider J."/>
            <person name="Schwessinger B."/>
            <person name="Raley C."/>
            <person name="Palmer J.M."/>
            <person name="Garnica D."/>
            <person name="Upadhyaya N."/>
            <person name="Rathjen J."/>
            <person name="Taylor J.M."/>
            <person name="Park R.F."/>
            <person name="Dodds P.N."/>
            <person name="Hirsch C.D."/>
            <person name="Kianian S.F."/>
            <person name="Figueroa M."/>
        </authorList>
    </citation>
    <scope>NUCLEOTIDE SEQUENCE [LARGE SCALE GENOMIC DNA]</scope>
    <source>
        <strain evidence="2">12NC29</strain>
        <strain evidence="1">12SD80</strain>
    </source>
</reference>
<dbReference type="AlphaFoldDB" id="A0A2N5UFB5"/>
<accession>A0A2N5UFB5</accession>
<evidence type="ECO:0000313" key="2">
    <source>
        <dbReference type="EMBL" id="PLW36441.1"/>
    </source>
</evidence>
<name>A0A2N5UFB5_9BASI</name>
<dbReference type="EMBL" id="PGCI01000291">
    <property type="protein sequence ID" value="PLW30634.1"/>
    <property type="molecule type" value="Genomic_DNA"/>
</dbReference>
<organism evidence="2 3">
    <name type="scientific">Puccinia coronata f. sp. avenae</name>
    <dbReference type="NCBI Taxonomy" id="200324"/>
    <lineage>
        <taxon>Eukaryota</taxon>
        <taxon>Fungi</taxon>
        <taxon>Dikarya</taxon>
        <taxon>Basidiomycota</taxon>
        <taxon>Pucciniomycotina</taxon>
        <taxon>Pucciniomycetes</taxon>
        <taxon>Pucciniales</taxon>
        <taxon>Pucciniaceae</taxon>
        <taxon>Puccinia</taxon>
    </lineage>
</organism>
<dbReference type="EMBL" id="PGCJ01000239">
    <property type="protein sequence ID" value="PLW36441.1"/>
    <property type="molecule type" value="Genomic_DNA"/>
</dbReference>